<proteinExistence type="inferred from homology"/>
<dbReference type="eggNOG" id="ENOG502S32M">
    <property type="taxonomic scope" value="Eukaryota"/>
</dbReference>
<evidence type="ECO:0000256" key="4">
    <source>
        <dbReference type="ARBA" id="ARBA00022502"/>
    </source>
</evidence>
<keyword evidence="10" id="KW-0732">Signal</keyword>
<evidence type="ECO:0000256" key="10">
    <source>
        <dbReference type="RuleBase" id="RU366056"/>
    </source>
</evidence>
<evidence type="ECO:0000256" key="7">
    <source>
        <dbReference type="ARBA" id="ARBA00022989"/>
    </source>
</evidence>
<comment type="function">
    <text evidence="10">Stabilizing subunit of the glycosylphosphatidylinositol-mannosyltransferase I complex which catalyzes the transfer of the first mannose, via an alpha-1,4 bond from a dolichol-phosphate-mannose (Dol-P-Man) to the glucosaminyl acyl phosphatidylinositol (GlcN-(acyl)PI) intermediate to generate alpha-D-Man-(1-&gt;4)-alpha-D-GlcN-(1-&gt;6)-(1-radyl,2-acyl-sn-glycero-3-phospho)-2-acyl-inositol and participates in the sixth step of the glycosylphosphatidylinositol-anchor biosynthesis. Probably acts by stabilizing the mannosyltransferase PIGM.</text>
</comment>
<dbReference type="EnsemblMetazoa" id="XM_012200723.1">
    <property type="protein sequence ID" value="XP_012056113.1"/>
    <property type="gene ID" value="LOC105619200"/>
</dbReference>
<keyword evidence="7 10" id="KW-1133">Transmembrane helix</keyword>
<keyword evidence="9" id="KW-0325">Glycoprotein</keyword>
<dbReference type="STRING" id="12957.A0A158NF05"/>
<dbReference type="Proteomes" id="UP000005205">
    <property type="component" value="Unassembled WGS sequence"/>
</dbReference>
<dbReference type="UniPathway" id="UPA00196"/>
<evidence type="ECO:0000256" key="2">
    <source>
        <dbReference type="ARBA" id="ARBA00004687"/>
    </source>
</evidence>
<dbReference type="Pfam" id="PF08320">
    <property type="entry name" value="PIG-X"/>
    <property type="match status" value="1"/>
</dbReference>
<dbReference type="OrthoDB" id="5546453at2759"/>
<evidence type="ECO:0000256" key="6">
    <source>
        <dbReference type="ARBA" id="ARBA00022824"/>
    </source>
</evidence>
<dbReference type="AlphaFoldDB" id="A0A158NF05"/>
<comment type="pathway">
    <text evidence="2 10">Glycolipid biosynthesis; glycosylphosphatidylinositol-anchor biosynthesis.</text>
</comment>
<dbReference type="GO" id="GO:0005789">
    <property type="term" value="C:endoplasmic reticulum membrane"/>
    <property type="evidence" value="ECO:0007669"/>
    <property type="project" value="UniProtKB-SubCell"/>
</dbReference>
<reference evidence="11" key="2">
    <citation type="submission" date="2016-04" db="UniProtKB">
        <authorList>
            <consortium name="EnsemblMetazoa"/>
        </authorList>
    </citation>
    <scope>IDENTIFICATION</scope>
</reference>
<feature type="chain" id="PRO_5025089851" description="Phosphatidylinositol-glycan biosynthesis class X protein" evidence="10">
    <location>
        <begin position="29"/>
        <end position="239"/>
    </location>
</feature>
<keyword evidence="12" id="KW-1185">Reference proteome</keyword>
<keyword evidence="6 10" id="KW-0256">Endoplasmic reticulum</keyword>
<gene>
    <name evidence="11" type="primary">105619200</name>
</gene>
<dbReference type="GO" id="GO:0006506">
    <property type="term" value="P:GPI anchor biosynthetic process"/>
    <property type="evidence" value="ECO:0007669"/>
    <property type="project" value="UniProtKB-UniPathway"/>
</dbReference>
<protein>
    <recommendedName>
        <fullName evidence="10">Phosphatidylinositol-glycan biosynthesis class X protein</fullName>
    </recommendedName>
</protein>
<comment type="subcellular location">
    <subcellularLocation>
        <location evidence="1 10">Endoplasmic reticulum membrane</location>
        <topology evidence="1 10">Single-pass membrane protein</topology>
    </subcellularLocation>
</comment>
<evidence type="ECO:0000313" key="11">
    <source>
        <dbReference type="EnsemblMetazoa" id="XP_012056113.1"/>
    </source>
</evidence>
<accession>A0A158NF05</accession>
<evidence type="ECO:0000256" key="1">
    <source>
        <dbReference type="ARBA" id="ARBA00004389"/>
    </source>
</evidence>
<keyword evidence="5 10" id="KW-0812">Transmembrane</keyword>
<evidence type="ECO:0000256" key="9">
    <source>
        <dbReference type="ARBA" id="ARBA00023180"/>
    </source>
</evidence>
<evidence type="ECO:0000313" key="12">
    <source>
        <dbReference type="Proteomes" id="UP000005205"/>
    </source>
</evidence>
<dbReference type="PANTHER" id="PTHR28650">
    <property type="entry name" value="PHOSPHATIDYLINOSITOL-GLYCAN BIOSYNTHESIS CLASS X PROTEIN"/>
    <property type="match status" value="1"/>
</dbReference>
<dbReference type="SMART" id="SM00780">
    <property type="entry name" value="PIG-X"/>
    <property type="match status" value="1"/>
</dbReference>
<evidence type="ECO:0000256" key="5">
    <source>
        <dbReference type="ARBA" id="ARBA00022692"/>
    </source>
</evidence>
<name>A0A158NF05_ATTCE</name>
<evidence type="ECO:0000256" key="8">
    <source>
        <dbReference type="ARBA" id="ARBA00023136"/>
    </source>
</evidence>
<dbReference type="InterPro" id="IPR040039">
    <property type="entry name" value="PIGX"/>
</dbReference>
<sequence length="239" mass="27289">MTTRVREVNFLRIIVALFLCTLRMQIYAAIEAEIDLDVEGNGFHRTLIFRIHFKNFTQNDCQAAIYMELPSALYVNTDEIAEMRRRGTNIICFVGETNIELFAEKAGQQNVTTCASISSSSSSLTIPVHQRYRYAHETGDYVNVTLPEVKLLLGCRKRIRDYRVSKIDLCEPCVGLIAKWREIPYRMSNNRDYVWQIPIGDSSLSLFVTCVTLVTTIIGAIFIGHTIRTNALQNHSKED</sequence>
<dbReference type="InterPro" id="IPR013233">
    <property type="entry name" value="PIG-X/PBN1"/>
</dbReference>
<dbReference type="InParanoid" id="A0A158NF05"/>
<feature type="transmembrane region" description="Helical" evidence="10">
    <location>
        <begin position="204"/>
        <end position="227"/>
    </location>
</feature>
<dbReference type="EMBL" id="ADTU01013693">
    <property type="status" value="NOT_ANNOTATED_CDS"/>
    <property type="molecule type" value="Genomic_DNA"/>
</dbReference>
<evidence type="ECO:0000256" key="3">
    <source>
        <dbReference type="ARBA" id="ARBA00010345"/>
    </source>
</evidence>
<dbReference type="KEGG" id="acep:105619200"/>
<keyword evidence="4 10" id="KW-0337">GPI-anchor biosynthesis</keyword>
<dbReference type="PANTHER" id="PTHR28650:SF1">
    <property type="entry name" value="PHOSPHATIDYLINOSITOL-GLYCAN BIOSYNTHESIS CLASS X PROTEIN"/>
    <property type="match status" value="1"/>
</dbReference>
<organism evidence="11 12">
    <name type="scientific">Atta cephalotes</name>
    <name type="common">Leafcutter ant</name>
    <dbReference type="NCBI Taxonomy" id="12957"/>
    <lineage>
        <taxon>Eukaryota</taxon>
        <taxon>Metazoa</taxon>
        <taxon>Ecdysozoa</taxon>
        <taxon>Arthropoda</taxon>
        <taxon>Hexapoda</taxon>
        <taxon>Insecta</taxon>
        <taxon>Pterygota</taxon>
        <taxon>Neoptera</taxon>
        <taxon>Endopterygota</taxon>
        <taxon>Hymenoptera</taxon>
        <taxon>Apocrita</taxon>
        <taxon>Aculeata</taxon>
        <taxon>Formicoidea</taxon>
        <taxon>Formicidae</taxon>
        <taxon>Myrmicinae</taxon>
        <taxon>Atta</taxon>
    </lineage>
</organism>
<feature type="signal peptide" evidence="10">
    <location>
        <begin position="1"/>
        <end position="28"/>
    </location>
</feature>
<keyword evidence="8 10" id="KW-0472">Membrane</keyword>
<reference evidence="12" key="1">
    <citation type="journal article" date="2011" name="PLoS Genet.">
        <title>The genome sequence of the leaf-cutter ant Atta cephalotes reveals insights into its obligate symbiotic lifestyle.</title>
        <authorList>
            <person name="Suen G."/>
            <person name="Teiling C."/>
            <person name="Li L."/>
            <person name="Holt C."/>
            <person name="Abouheif E."/>
            <person name="Bornberg-Bauer E."/>
            <person name="Bouffard P."/>
            <person name="Caldera E.J."/>
            <person name="Cash E."/>
            <person name="Cavanaugh A."/>
            <person name="Denas O."/>
            <person name="Elhaik E."/>
            <person name="Fave M.J."/>
            <person name="Gadau J."/>
            <person name="Gibson J.D."/>
            <person name="Graur D."/>
            <person name="Grubbs K.J."/>
            <person name="Hagen D.E."/>
            <person name="Harkins T.T."/>
            <person name="Helmkampf M."/>
            <person name="Hu H."/>
            <person name="Johnson B.R."/>
            <person name="Kim J."/>
            <person name="Marsh S.E."/>
            <person name="Moeller J.A."/>
            <person name="Munoz-Torres M.C."/>
            <person name="Murphy M.C."/>
            <person name="Naughton M.C."/>
            <person name="Nigam S."/>
            <person name="Overson R."/>
            <person name="Rajakumar R."/>
            <person name="Reese J.T."/>
            <person name="Scott J.J."/>
            <person name="Smith C.R."/>
            <person name="Tao S."/>
            <person name="Tsutsui N.D."/>
            <person name="Viljakainen L."/>
            <person name="Wissler L."/>
            <person name="Yandell M.D."/>
            <person name="Zimmer F."/>
            <person name="Taylor J."/>
            <person name="Slater S.C."/>
            <person name="Clifton S.W."/>
            <person name="Warren W.C."/>
            <person name="Elsik C.G."/>
            <person name="Smith C.D."/>
            <person name="Weinstock G.M."/>
            <person name="Gerardo N.M."/>
            <person name="Currie C.R."/>
        </authorList>
    </citation>
    <scope>NUCLEOTIDE SEQUENCE [LARGE SCALE GENOMIC DNA]</scope>
</reference>
<comment type="similarity">
    <text evidence="3 10">Belongs to the PIGX family.</text>
</comment>